<keyword evidence="3" id="KW-1185">Reference proteome</keyword>
<feature type="region of interest" description="Disordered" evidence="1">
    <location>
        <begin position="37"/>
        <end position="68"/>
    </location>
</feature>
<name>L8WXD3_THACA</name>
<proteinExistence type="predicted"/>
<dbReference type="HOGENOM" id="CLU_2224984_0_0_1"/>
<comment type="caution">
    <text evidence="2">The sequence shown here is derived from an EMBL/GenBank/DDBJ whole genome shotgun (WGS) entry which is preliminary data.</text>
</comment>
<reference evidence="2 3" key="1">
    <citation type="journal article" date="2013" name="Nat. Commun.">
        <title>The evolution and pathogenic mechanisms of the rice sheath blight pathogen.</title>
        <authorList>
            <person name="Zheng A."/>
            <person name="Lin R."/>
            <person name="Xu L."/>
            <person name="Qin P."/>
            <person name="Tang C."/>
            <person name="Ai P."/>
            <person name="Zhang D."/>
            <person name="Liu Y."/>
            <person name="Sun Z."/>
            <person name="Feng H."/>
            <person name="Wang Y."/>
            <person name="Chen Y."/>
            <person name="Liang X."/>
            <person name="Fu R."/>
            <person name="Li Q."/>
            <person name="Zhang J."/>
            <person name="Yu X."/>
            <person name="Xie Z."/>
            <person name="Ding L."/>
            <person name="Guan P."/>
            <person name="Tang J."/>
            <person name="Liang Y."/>
            <person name="Wang S."/>
            <person name="Deng Q."/>
            <person name="Li S."/>
            <person name="Zhu J."/>
            <person name="Wang L."/>
            <person name="Liu H."/>
            <person name="Li P."/>
        </authorList>
    </citation>
    <scope>NUCLEOTIDE SEQUENCE [LARGE SCALE GENOMIC DNA]</scope>
    <source>
        <strain evidence="3">AG-1 IA</strain>
    </source>
</reference>
<dbReference type="Proteomes" id="UP000011668">
    <property type="component" value="Unassembled WGS sequence"/>
</dbReference>
<protein>
    <submittedName>
        <fullName evidence="2">Uncharacterized protein</fullName>
    </submittedName>
</protein>
<accession>L8WXD3</accession>
<evidence type="ECO:0000313" key="3">
    <source>
        <dbReference type="Proteomes" id="UP000011668"/>
    </source>
</evidence>
<organism evidence="2 3">
    <name type="scientific">Thanatephorus cucumeris (strain AG1-IA)</name>
    <name type="common">Rice sheath blight fungus</name>
    <name type="synonym">Rhizoctonia solani</name>
    <dbReference type="NCBI Taxonomy" id="983506"/>
    <lineage>
        <taxon>Eukaryota</taxon>
        <taxon>Fungi</taxon>
        <taxon>Dikarya</taxon>
        <taxon>Basidiomycota</taxon>
        <taxon>Agaricomycotina</taxon>
        <taxon>Agaricomycetes</taxon>
        <taxon>Cantharellales</taxon>
        <taxon>Ceratobasidiaceae</taxon>
        <taxon>Rhizoctonia</taxon>
        <taxon>Rhizoctonia solani AG-1</taxon>
    </lineage>
</organism>
<evidence type="ECO:0000256" key="1">
    <source>
        <dbReference type="SAM" id="MobiDB-lite"/>
    </source>
</evidence>
<evidence type="ECO:0000313" key="2">
    <source>
        <dbReference type="EMBL" id="ELU42650.1"/>
    </source>
</evidence>
<dbReference type="AlphaFoldDB" id="L8WXD3"/>
<gene>
    <name evidence="2" type="ORF">AG1IA_03318</name>
</gene>
<sequence length="106" mass="11692">MVNLLDVAPGGVQNAAPLGVSHRTERGNLHLDTMADEQPATNGVRTVSMPPQRPPQMRGGLAQRPMTSRIPPSLQAKMAADRPSLHLLFRGLLISRIYRTHLPRRE</sequence>
<dbReference type="EMBL" id="AFRT01000777">
    <property type="protein sequence ID" value="ELU42650.1"/>
    <property type="molecule type" value="Genomic_DNA"/>
</dbReference>